<dbReference type="RefSeq" id="WP_038454597.1">
    <property type="nucleotide sequence ID" value="NZ_CP009043.1"/>
</dbReference>
<accession>A0A076FBF6</accession>
<dbReference type="EMBL" id="CP009043">
    <property type="protein sequence ID" value="AII15018.1"/>
    <property type="molecule type" value="Genomic_DNA"/>
</dbReference>
<proteinExistence type="predicted"/>
<dbReference type="eggNOG" id="COG3147">
    <property type="taxonomic scope" value="Bacteria"/>
</dbReference>
<evidence type="ECO:0000256" key="2">
    <source>
        <dbReference type="SAM" id="Phobius"/>
    </source>
</evidence>
<dbReference type="STRING" id="1244531.CIG2463D_1275"/>
<dbReference type="InterPro" id="IPR036680">
    <property type="entry name" value="SPOR-like_sf"/>
</dbReference>
<feature type="compositionally biased region" description="Polar residues" evidence="1">
    <location>
        <begin position="112"/>
        <end position="124"/>
    </location>
</feature>
<dbReference type="GO" id="GO:0042834">
    <property type="term" value="F:peptidoglycan binding"/>
    <property type="evidence" value="ECO:0007669"/>
    <property type="project" value="InterPro"/>
</dbReference>
<sequence>MEENNNLQDILLDKSDDEKSGKTRKILVGVAGLVVLFVVILIIMKLVNGDSKENTATNENMNDGLVLPAEPELKVETNTPNNEIFEQVPIIPDTAGKDSFENIVNDYKNNQAMDANQSVTTEPSTPIVAPKEQPKAEPAQKSVTPKVVKKEQPKAEPKKQAQATSNLSKGSYIQLASLSKFNPNATLIKKIKEQGYAYHIYETSVNGNKVVKVLVGPFNANELTVNMEKIKKDISDKAFVYRVK</sequence>
<feature type="region of interest" description="Disordered" evidence="1">
    <location>
        <begin position="112"/>
        <end position="166"/>
    </location>
</feature>
<evidence type="ECO:0000313" key="4">
    <source>
        <dbReference type="EMBL" id="AII15018.1"/>
    </source>
</evidence>
<dbReference type="KEGG" id="caj:CIG1485E_1184"/>
<evidence type="ECO:0000313" key="5">
    <source>
        <dbReference type="Proteomes" id="UP000028486"/>
    </source>
</evidence>
<dbReference type="OrthoDB" id="5339510at2"/>
<dbReference type="PROSITE" id="PS51724">
    <property type="entry name" value="SPOR"/>
    <property type="match status" value="1"/>
</dbReference>
<keyword evidence="5" id="KW-1185">Reference proteome</keyword>
<dbReference type="SUPFAM" id="SSF110997">
    <property type="entry name" value="Sporulation related repeat"/>
    <property type="match status" value="1"/>
</dbReference>
<protein>
    <recommendedName>
        <fullName evidence="3">SPOR domain-containing protein</fullName>
    </recommendedName>
</protein>
<dbReference type="HOGENOM" id="CLU_084701_0_0_7"/>
<dbReference type="AlphaFoldDB" id="A0A076FBF6"/>
<organism evidence="4 5">
    <name type="scientific">Campylobacter iguaniorum</name>
    <dbReference type="NCBI Taxonomy" id="1244531"/>
    <lineage>
        <taxon>Bacteria</taxon>
        <taxon>Pseudomonadati</taxon>
        <taxon>Campylobacterota</taxon>
        <taxon>Epsilonproteobacteria</taxon>
        <taxon>Campylobacterales</taxon>
        <taxon>Campylobacteraceae</taxon>
        <taxon>Campylobacter</taxon>
    </lineage>
</organism>
<feature type="transmembrane region" description="Helical" evidence="2">
    <location>
        <begin position="26"/>
        <end position="47"/>
    </location>
</feature>
<name>A0A076FBF6_9BACT</name>
<evidence type="ECO:0000259" key="3">
    <source>
        <dbReference type="PROSITE" id="PS51724"/>
    </source>
</evidence>
<keyword evidence="2" id="KW-1133">Transmembrane helix</keyword>
<dbReference type="Proteomes" id="UP000028486">
    <property type="component" value="Chromosome"/>
</dbReference>
<dbReference type="InterPro" id="IPR007730">
    <property type="entry name" value="SPOR-like_dom"/>
</dbReference>
<keyword evidence="2" id="KW-0472">Membrane</keyword>
<keyword evidence="2" id="KW-0812">Transmembrane</keyword>
<feature type="compositionally biased region" description="Basic and acidic residues" evidence="1">
    <location>
        <begin position="148"/>
        <end position="159"/>
    </location>
</feature>
<reference evidence="5" key="1">
    <citation type="journal article" date="2014" name="Genome Announc.">
        <title>Complete Genome Sequence of Campylobacter iguaniorum Strain 1485ET, Isolated from a Bearded Dragon (Pogona vitticeps).</title>
        <authorList>
            <person name="Gilbert M.J."/>
            <person name="Miller W.G."/>
            <person name="Yee E."/>
            <person name="Kik M."/>
            <person name="Wagenaar J.A."/>
            <person name="Duim B."/>
        </authorList>
    </citation>
    <scope>NUCLEOTIDE SEQUENCE [LARGE SCALE GENOMIC DNA]</scope>
    <source>
        <strain evidence="5">1485E</strain>
    </source>
</reference>
<gene>
    <name evidence="4" type="ORF">CIG1485E_1184</name>
</gene>
<dbReference type="Pfam" id="PF05036">
    <property type="entry name" value="SPOR"/>
    <property type="match status" value="1"/>
</dbReference>
<evidence type="ECO:0000256" key="1">
    <source>
        <dbReference type="SAM" id="MobiDB-lite"/>
    </source>
</evidence>
<feature type="domain" description="SPOR" evidence="3">
    <location>
        <begin position="165"/>
        <end position="244"/>
    </location>
</feature>